<evidence type="ECO:0000256" key="4">
    <source>
        <dbReference type="ARBA" id="ARBA00023102"/>
    </source>
</evidence>
<dbReference type="HAMAP" id="MF_00076">
    <property type="entry name" value="HisB"/>
    <property type="match status" value="1"/>
</dbReference>
<comment type="pathway">
    <text evidence="1 6">Amino-acid biosynthesis; L-histidine biosynthesis; L-histidine from 5-phospho-alpha-D-ribose 1-diphosphate: step 6/9.</text>
</comment>
<dbReference type="GO" id="GO:0005737">
    <property type="term" value="C:cytoplasm"/>
    <property type="evidence" value="ECO:0007669"/>
    <property type="project" value="UniProtKB-SubCell"/>
</dbReference>
<evidence type="ECO:0000256" key="2">
    <source>
        <dbReference type="ARBA" id="ARBA00016664"/>
    </source>
</evidence>
<dbReference type="Gene3D" id="3.30.230.40">
    <property type="entry name" value="Imidazole glycerol phosphate dehydratase, domain 1"/>
    <property type="match status" value="2"/>
</dbReference>
<dbReference type="Pfam" id="PF00475">
    <property type="entry name" value="IGPD"/>
    <property type="match status" value="1"/>
</dbReference>
<gene>
    <name evidence="6" type="primary">hisB</name>
    <name evidence="7" type="ORF">CLV70_105225</name>
</gene>
<dbReference type="Proteomes" id="UP000239209">
    <property type="component" value="Unassembled WGS sequence"/>
</dbReference>
<dbReference type="InterPro" id="IPR020565">
    <property type="entry name" value="ImidazoleglycerP_deHydtase_CS"/>
</dbReference>
<comment type="subcellular location">
    <subcellularLocation>
        <location evidence="6">Cytoplasm</location>
    </subcellularLocation>
</comment>
<dbReference type="PANTHER" id="PTHR23133:SF2">
    <property type="entry name" value="IMIDAZOLEGLYCEROL-PHOSPHATE DEHYDRATASE"/>
    <property type="match status" value="1"/>
</dbReference>
<evidence type="ECO:0000256" key="5">
    <source>
        <dbReference type="ARBA" id="ARBA00023239"/>
    </source>
</evidence>
<dbReference type="PROSITE" id="PS00954">
    <property type="entry name" value="IGP_DEHYDRATASE_1"/>
    <property type="match status" value="1"/>
</dbReference>
<dbReference type="NCBIfam" id="NF002110">
    <property type="entry name" value="PRK00951.1-6"/>
    <property type="match status" value="1"/>
</dbReference>
<dbReference type="EC" id="4.2.1.19" evidence="6"/>
<accession>A0A2T0S9H9</accession>
<organism evidence="7 8">
    <name type="scientific">Pseudosporangium ferrugineum</name>
    <dbReference type="NCBI Taxonomy" id="439699"/>
    <lineage>
        <taxon>Bacteria</taxon>
        <taxon>Bacillati</taxon>
        <taxon>Actinomycetota</taxon>
        <taxon>Actinomycetes</taxon>
        <taxon>Micromonosporales</taxon>
        <taxon>Micromonosporaceae</taxon>
        <taxon>Pseudosporangium</taxon>
    </lineage>
</organism>
<dbReference type="UniPathway" id="UPA00031">
    <property type="reaction ID" value="UER00011"/>
</dbReference>
<dbReference type="PANTHER" id="PTHR23133">
    <property type="entry name" value="IMIDAZOLEGLYCEROL-PHOSPHATE DEHYDRATASE HIS7"/>
    <property type="match status" value="1"/>
</dbReference>
<keyword evidence="4 6" id="KW-0368">Histidine biosynthesis</keyword>
<keyword evidence="8" id="KW-1185">Reference proteome</keyword>
<dbReference type="EMBL" id="PVZG01000005">
    <property type="protein sequence ID" value="PRY30056.1"/>
    <property type="molecule type" value="Genomic_DNA"/>
</dbReference>
<evidence type="ECO:0000313" key="7">
    <source>
        <dbReference type="EMBL" id="PRY30056.1"/>
    </source>
</evidence>
<keyword evidence="6" id="KW-0963">Cytoplasm</keyword>
<dbReference type="GO" id="GO:0004424">
    <property type="term" value="F:imidazoleglycerol-phosphate dehydratase activity"/>
    <property type="evidence" value="ECO:0007669"/>
    <property type="project" value="UniProtKB-UniRule"/>
</dbReference>
<sequence>MSRTARIERVTNETKVLVEIDLDGTGKGDLSTGVGFYDHMLNQLAKHGGFDLTVRTEGDLEIDAHHTMEDTAIALGEAFARALGDKAGIRRYGSATIPMDEVLCRAAVDLSGRPYVVHDEPELAPYIGPVYPTSMTRHIFESFGHTARVTLHVSVLRAARDGGRPDAHHVVEAQFKAFSRALREAVEIDPRNAGALPSTKGVL</sequence>
<evidence type="ECO:0000256" key="3">
    <source>
        <dbReference type="ARBA" id="ARBA00022605"/>
    </source>
</evidence>
<dbReference type="FunFam" id="3.30.230.40:FF:000001">
    <property type="entry name" value="Imidazoleglycerol-phosphate dehydratase HisB"/>
    <property type="match status" value="1"/>
</dbReference>
<dbReference type="GO" id="GO:0000105">
    <property type="term" value="P:L-histidine biosynthetic process"/>
    <property type="evidence" value="ECO:0007669"/>
    <property type="project" value="UniProtKB-UniRule"/>
</dbReference>
<evidence type="ECO:0000256" key="1">
    <source>
        <dbReference type="ARBA" id="ARBA00005047"/>
    </source>
</evidence>
<comment type="catalytic activity">
    <reaction evidence="6">
        <text>D-erythro-1-(imidazol-4-yl)glycerol 3-phosphate = 3-(imidazol-4-yl)-2-oxopropyl phosphate + H2O</text>
        <dbReference type="Rhea" id="RHEA:11040"/>
        <dbReference type="ChEBI" id="CHEBI:15377"/>
        <dbReference type="ChEBI" id="CHEBI:57766"/>
        <dbReference type="ChEBI" id="CHEBI:58278"/>
        <dbReference type="EC" id="4.2.1.19"/>
    </reaction>
</comment>
<reference evidence="7 8" key="1">
    <citation type="submission" date="2018-03" db="EMBL/GenBank/DDBJ databases">
        <title>Genomic Encyclopedia of Archaeal and Bacterial Type Strains, Phase II (KMG-II): from individual species to whole genera.</title>
        <authorList>
            <person name="Goeker M."/>
        </authorList>
    </citation>
    <scope>NUCLEOTIDE SEQUENCE [LARGE SCALE GENOMIC DNA]</scope>
    <source>
        <strain evidence="7 8">DSM 45348</strain>
    </source>
</reference>
<dbReference type="FunFam" id="3.30.230.40:FF:000003">
    <property type="entry name" value="Imidazoleglycerol-phosphate dehydratase HisB"/>
    <property type="match status" value="1"/>
</dbReference>
<dbReference type="NCBIfam" id="NF002111">
    <property type="entry name" value="PRK00951.2-1"/>
    <property type="match status" value="1"/>
</dbReference>
<dbReference type="SUPFAM" id="SSF54211">
    <property type="entry name" value="Ribosomal protein S5 domain 2-like"/>
    <property type="match status" value="2"/>
</dbReference>
<dbReference type="InterPro" id="IPR038494">
    <property type="entry name" value="IGPD_sf"/>
</dbReference>
<dbReference type="AlphaFoldDB" id="A0A2T0S9H9"/>
<name>A0A2T0S9H9_9ACTN</name>
<protein>
    <recommendedName>
        <fullName evidence="2 6">Imidazoleglycerol-phosphate dehydratase</fullName>
        <shortName evidence="6">IGPD</shortName>
        <ecNumber evidence="6">4.2.1.19</ecNumber>
    </recommendedName>
</protein>
<evidence type="ECO:0000313" key="8">
    <source>
        <dbReference type="Proteomes" id="UP000239209"/>
    </source>
</evidence>
<evidence type="ECO:0000256" key="6">
    <source>
        <dbReference type="HAMAP-Rule" id="MF_00076"/>
    </source>
</evidence>
<comment type="caution">
    <text evidence="7">The sequence shown here is derived from an EMBL/GenBank/DDBJ whole genome shotgun (WGS) entry which is preliminary data.</text>
</comment>
<proteinExistence type="inferred from homology"/>
<dbReference type="CDD" id="cd07914">
    <property type="entry name" value="IGPD"/>
    <property type="match status" value="1"/>
</dbReference>
<comment type="similarity">
    <text evidence="6">Belongs to the imidazoleglycerol-phosphate dehydratase family.</text>
</comment>
<keyword evidence="5 6" id="KW-0456">Lyase</keyword>
<keyword evidence="3 6" id="KW-0028">Amino-acid biosynthesis</keyword>
<dbReference type="InterPro" id="IPR000807">
    <property type="entry name" value="ImidazoleglycerolP_deHydtase"/>
</dbReference>
<dbReference type="OrthoDB" id="9790411at2"/>
<dbReference type="RefSeq" id="WP_106126728.1">
    <property type="nucleotide sequence ID" value="NZ_PVZG01000005.1"/>
</dbReference>
<dbReference type="InterPro" id="IPR020568">
    <property type="entry name" value="Ribosomal_Su5_D2-typ_SF"/>
</dbReference>